<accession>A0ABM8RCT9</accession>
<protein>
    <submittedName>
        <fullName evidence="1">Uncharacterized protein</fullName>
    </submittedName>
</protein>
<evidence type="ECO:0000313" key="1">
    <source>
        <dbReference type="EMBL" id="CAE6745990.1"/>
    </source>
</evidence>
<organism evidence="1 2">
    <name type="scientific">Nitrospira defluvii</name>
    <dbReference type="NCBI Taxonomy" id="330214"/>
    <lineage>
        <taxon>Bacteria</taxon>
        <taxon>Pseudomonadati</taxon>
        <taxon>Nitrospirota</taxon>
        <taxon>Nitrospiria</taxon>
        <taxon>Nitrospirales</taxon>
        <taxon>Nitrospiraceae</taxon>
        <taxon>Nitrospira</taxon>
    </lineage>
</organism>
<dbReference type="EMBL" id="CAJNBJ010000012">
    <property type="protein sequence ID" value="CAE6745990.1"/>
    <property type="molecule type" value="Genomic_DNA"/>
</dbReference>
<comment type="caution">
    <text evidence="1">The sequence shown here is derived from an EMBL/GenBank/DDBJ whole genome shotgun (WGS) entry which is preliminary data.</text>
</comment>
<proteinExistence type="predicted"/>
<gene>
    <name evidence="1" type="ORF">NSPZN2_20011</name>
</gene>
<reference evidence="1 2" key="1">
    <citation type="submission" date="2021-02" db="EMBL/GenBank/DDBJ databases">
        <authorList>
            <person name="Han P."/>
        </authorList>
    </citation>
    <scope>NUCLEOTIDE SEQUENCE [LARGE SCALE GENOMIC DNA]</scope>
    <source>
        <strain evidence="1">Candidatus Nitrospira sp. ZN2</strain>
    </source>
</reference>
<dbReference type="Proteomes" id="UP000675880">
    <property type="component" value="Unassembled WGS sequence"/>
</dbReference>
<sequence length="43" mass="5057">MRPHTQSIENTLALLRSALRVLEAEPPQGRLWIIEPERVRIHE</sequence>
<keyword evidence="2" id="KW-1185">Reference proteome</keyword>
<evidence type="ECO:0000313" key="2">
    <source>
        <dbReference type="Proteomes" id="UP000675880"/>
    </source>
</evidence>
<name>A0ABM8RCT9_9BACT</name>